<dbReference type="Proteomes" id="UP000015105">
    <property type="component" value="Chromosome 3D"/>
</dbReference>
<protein>
    <recommendedName>
        <fullName evidence="3">Reverse transcriptase domain-containing protein</fullName>
    </recommendedName>
</protein>
<dbReference type="Gramene" id="AET3Gv20838600.1">
    <property type="protein sequence ID" value="AET3Gv20838600.1"/>
    <property type="gene ID" value="AET3Gv20838600"/>
</dbReference>
<evidence type="ECO:0000313" key="1">
    <source>
        <dbReference type="EnsemblPlants" id="AET3Gv20838600.1"/>
    </source>
</evidence>
<proteinExistence type="predicted"/>
<dbReference type="STRING" id="200361.A0A453FZI9"/>
<evidence type="ECO:0008006" key="3">
    <source>
        <dbReference type="Google" id="ProtNLM"/>
    </source>
</evidence>
<reference evidence="2" key="2">
    <citation type="journal article" date="2017" name="Nat. Plants">
        <title>The Aegilops tauschii genome reveals multiple impacts of transposons.</title>
        <authorList>
            <person name="Zhao G."/>
            <person name="Zou C."/>
            <person name="Li K."/>
            <person name="Wang K."/>
            <person name="Li T."/>
            <person name="Gao L."/>
            <person name="Zhang X."/>
            <person name="Wang H."/>
            <person name="Yang Z."/>
            <person name="Liu X."/>
            <person name="Jiang W."/>
            <person name="Mao L."/>
            <person name="Kong X."/>
            <person name="Jiao Y."/>
            <person name="Jia J."/>
        </authorList>
    </citation>
    <scope>NUCLEOTIDE SEQUENCE [LARGE SCALE GENOMIC DNA]</scope>
    <source>
        <strain evidence="2">cv. AL8/78</strain>
    </source>
</reference>
<reference evidence="1" key="5">
    <citation type="journal article" date="2021" name="G3 (Bethesda)">
        <title>Aegilops tauschii genome assembly Aet v5.0 features greater sequence contiguity and improved annotation.</title>
        <authorList>
            <person name="Wang L."/>
            <person name="Zhu T."/>
            <person name="Rodriguez J.C."/>
            <person name="Deal K.R."/>
            <person name="Dubcovsky J."/>
            <person name="McGuire P.E."/>
            <person name="Lux T."/>
            <person name="Spannagl M."/>
            <person name="Mayer K.F.X."/>
            <person name="Baldrich P."/>
            <person name="Meyers B.C."/>
            <person name="Huo N."/>
            <person name="Gu Y.Q."/>
            <person name="Zhou H."/>
            <person name="Devos K.M."/>
            <person name="Bennetzen J.L."/>
            <person name="Unver T."/>
            <person name="Budak H."/>
            <person name="Gulick P.J."/>
            <person name="Galiba G."/>
            <person name="Kalapos B."/>
            <person name="Nelson D.R."/>
            <person name="Li P."/>
            <person name="You F.M."/>
            <person name="Luo M.C."/>
            <person name="Dvorak J."/>
        </authorList>
    </citation>
    <scope>NUCLEOTIDE SEQUENCE [LARGE SCALE GENOMIC DNA]</scope>
    <source>
        <strain evidence="1">cv. AL8/78</strain>
    </source>
</reference>
<dbReference type="EnsemblPlants" id="AET3Gv20838600.1">
    <property type="protein sequence ID" value="AET3Gv20838600.1"/>
    <property type="gene ID" value="AET3Gv20838600"/>
</dbReference>
<keyword evidence="2" id="KW-1185">Reference proteome</keyword>
<accession>A0A453FZI9</accession>
<sequence>LAEAAYGHFTSILGMAEPRPFSIDLSTVHTGPFDLSGLDAPFSEDEIWAAVKSLPLGKAPGPDGFTAEFLRSAWDV</sequence>
<name>A0A453FZI9_AEGTS</name>
<reference evidence="1" key="4">
    <citation type="submission" date="2019-03" db="UniProtKB">
        <authorList>
            <consortium name="EnsemblPlants"/>
        </authorList>
    </citation>
    <scope>IDENTIFICATION</scope>
</reference>
<dbReference type="AlphaFoldDB" id="A0A453FZI9"/>
<evidence type="ECO:0000313" key="2">
    <source>
        <dbReference type="Proteomes" id="UP000015105"/>
    </source>
</evidence>
<reference evidence="2" key="1">
    <citation type="journal article" date="2014" name="Science">
        <title>Ancient hybridizations among the ancestral genomes of bread wheat.</title>
        <authorList>
            <consortium name="International Wheat Genome Sequencing Consortium,"/>
            <person name="Marcussen T."/>
            <person name="Sandve S.R."/>
            <person name="Heier L."/>
            <person name="Spannagl M."/>
            <person name="Pfeifer M."/>
            <person name="Jakobsen K.S."/>
            <person name="Wulff B.B."/>
            <person name="Steuernagel B."/>
            <person name="Mayer K.F."/>
            <person name="Olsen O.A."/>
        </authorList>
    </citation>
    <scope>NUCLEOTIDE SEQUENCE [LARGE SCALE GENOMIC DNA]</scope>
    <source>
        <strain evidence="2">cv. AL8/78</strain>
    </source>
</reference>
<reference evidence="1" key="3">
    <citation type="journal article" date="2017" name="Nature">
        <title>Genome sequence of the progenitor of the wheat D genome Aegilops tauschii.</title>
        <authorList>
            <person name="Luo M.C."/>
            <person name="Gu Y.Q."/>
            <person name="Puiu D."/>
            <person name="Wang H."/>
            <person name="Twardziok S.O."/>
            <person name="Deal K.R."/>
            <person name="Huo N."/>
            <person name="Zhu T."/>
            <person name="Wang L."/>
            <person name="Wang Y."/>
            <person name="McGuire P.E."/>
            <person name="Liu S."/>
            <person name="Long H."/>
            <person name="Ramasamy R.K."/>
            <person name="Rodriguez J.C."/>
            <person name="Van S.L."/>
            <person name="Yuan L."/>
            <person name="Wang Z."/>
            <person name="Xia Z."/>
            <person name="Xiao L."/>
            <person name="Anderson O.D."/>
            <person name="Ouyang S."/>
            <person name="Liang Y."/>
            <person name="Zimin A.V."/>
            <person name="Pertea G."/>
            <person name="Qi P."/>
            <person name="Bennetzen J.L."/>
            <person name="Dai X."/>
            <person name="Dawson M.W."/>
            <person name="Muller H.G."/>
            <person name="Kugler K."/>
            <person name="Rivarola-Duarte L."/>
            <person name="Spannagl M."/>
            <person name="Mayer K.F.X."/>
            <person name="Lu F.H."/>
            <person name="Bevan M.W."/>
            <person name="Leroy P."/>
            <person name="Li P."/>
            <person name="You F.M."/>
            <person name="Sun Q."/>
            <person name="Liu Z."/>
            <person name="Lyons E."/>
            <person name="Wicker T."/>
            <person name="Salzberg S.L."/>
            <person name="Devos K.M."/>
            <person name="Dvorak J."/>
        </authorList>
    </citation>
    <scope>NUCLEOTIDE SEQUENCE [LARGE SCALE GENOMIC DNA]</scope>
    <source>
        <strain evidence="1">cv. AL8/78</strain>
    </source>
</reference>
<organism evidence="1 2">
    <name type="scientific">Aegilops tauschii subsp. strangulata</name>
    <name type="common">Goatgrass</name>
    <dbReference type="NCBI Taxonomy" id="200361"/>
    <lineage>
        <taxon>Eukaryota</taxon>
        <taxon>Viridiplantae</taxon>
        <taxon>Streptophyta</taxon>
        <taxon>Embryophyta</taxon>
        <taxon>Tracheophyta</taxon>
        <taxon>Spermatophyta</taxon>
        <taxon>Magnoliopsida</taxon>
        <taxon>Liliopsida</taxon>
        <taxon>Poales</taxon>
        <taxon>Poaceae</taxon>
        <taxon>BOP clade</taxon>
        <taxon>Pooideae</taxon>
        <taxon>Triticodae</taxon>
        <taxon>Triticeae</taxon>
        <taxon>Triticinae</taxon>
        <taxon>Aegilops</taxon>
    </lineage>
</organism>